<feature type="compositionally biased region" description="Low complexity" evidence="1">
    <location>
        <begin position="1"/>
        <end position="13"/>
    </location>
</feature>
<dbReference type="OMA" id="MHAMTPF"/>
<keyword evidence="4" id="KW-1185">Reference proteome</keyword>
<name>U5H8W7_USTV1</name>
<feature type="region of interest" description="Disordered" evidence="1">
    <location>
        <begin position="1"/>
        <end position="76"/>
    </location>
</feature>
<accession>U5H8W7</accession>
<dbReference type="EMBL" id="GL541678">
    <property type="protein sequence ID" value="KDE05980.1"/>
    <property type="molecule type" value="Genomic_DNA"/>
</dbReference>
<dbReference type="Proteomes" id="UP000017200">
    <property type="component" value="Unassembled WGS sequence"/>
</dbReference>
<organism evidence="2">
    <name type="scientific">Microbotryum lychnidis-dioicae (strain p1A1 Lamole / MvSl-1064)</name>
    <name type="common">Anther smut fungus</name>
    <dbReference type="NCBI Taxonomy" id="683840"/>
    <lineage>
        <taxon>Eukaryota</taxon>
        <taxon>Fungi</taxon>
        <taxon>Dikarya</taxon>
        <taxon>Basidiomycota</taxon>
        <taxon>Pucciniomycotina</taxon>
        <taxon>Microbotryomycetes</taxon>
        <taxon>Microbotryales</taxon>
        <taxon>Microbotryaceae</taxon>
        <taxon>Microbotryum</taxon>
    </lineage>
</organism>
<dbReference type="AlphaFoldDB" id="U5H8W7"/>
<proteinExistence type="predicted"/>
<reference evidence="2 4" key="3">
    <citation type="journal article" date="2015" name="BMC Genomics">
        <title>Sex and parasites: genomic and transcriptomic analysis of Microbotryum lychnidis-dioicae, the biotrophic and plant-castrating anther smut fungus.</title>
        <authorList>
            <person name="Perlin M.H."/>
            <person name="Amselem J."/>
            <person name="Fontanillas E."/>
            <person name="Toh S.S."/>
            <person name="Chen Z."/>
            <person name="Goldberg J."/>
            <person name="Duplessis S."/>
            <person name="Henrissat B."/>
            <person name="Young S."/>
            <person name="Zeng Q."/>
            <person name="Aguileta G."/>
            <person name="Petit E."/>
            <person name="Badouin H."/>
            <person name="Andrews J."/>
            <person name="Razeeq D."/>
            <person name="Gabaldon T."/>
            <person name="Quesneville H."/>
            <person name="Giraud T."/>
            <person name="Hood M.E."/>
            <person name="Schultz D.J."/>
            <person name="Cuomo C.A."/>
        </authorList>
    </citation>
    <scope>NUCLEOTIDE SEQUENCE [LARGE SCALE GENOMIC DNA]</scope>
    <source>
        <strain evidence="2">P1A1 Lamole</strain>
        <strain evidence="4">p1A1 Lamole</strain>
    </source>
</reference>
<reference evidence="2" key="2">
    <citation type="submission" date="2010-11" db="EMBL/GenBank/DDBJ databases">
        <authorList>
            <consortium name="The Broad Institute Genome Sequencing Platform"/>
            <person name="Earl A."/>
            <person name="Ward D."/>
            <person name="Feldgarden M."/>
            <person name="Gevers D."/>
            <person name="Butler R."/>
            <person name="Young S.K."/>
            <person name="Zeng Q."/>
            <person name="Gargeya S."/>
            <person name="Fitzgerald M."/>
            <person name="Haas B."/>
            <person name="Abouelleil A."/>
            <person name="Alvarado L."/>
            <person name="Arachchi H.M."/>
            <person name="Berlin A."/>
            <person name="Brown A."/>
            <person name="Chapman S.B."/>
            <person name="Chen Z."/>
            <person name="Dunbar C."/>
            <person name="Freedman E."/>
            <person name="Gearin G."/>
            <person name="Gellesch M."/>
            <person name="Goldberg J."/>
            <person name="Griggs A."/>
            <person name="Gujja S."/>
            <person name="Heilman E."/>
            <person name="Heiman D."/>
            <person name="Howarth C."/>
            <person name="Larson L."/>
            <person name="Lui A."/>
            <person name="MacDonald P.J.P."/>
            <person name="Mehta T."/>
            <person name="Montmayeur A."/>
            <person name="Murphy C."/>
            <person name="Neiman D."/>
            <person name="Pearson M."/>
            <person name="Priest M."/>
            <person name="Roberts A."/>
            <person name="Saif S."/>
            <person name="Shea T."/>
            <person name="Shenoy N."/>
            <person name="Sisk P."/>
            <person name="Stolte C."/>
            <person name="Sykes S."/>
            <person name="White J."/>
            <person name="Yandava C."/>
            <person name="Wortman J."/>
            <person name="Nusbaum C."/>
            <person name="Birren B."/>
        </authorList>
    </citation>
    <scope>NUCLEOTIDE SEQUENCE</scope>
    <source>
        <strain evidence="2">P1A1 Lamole</strain>
    </source>
</reference>
<reference evidence="4" key="1">
    <citation type="submission" date="2010-11" db="EMBL/GenBank/DDBJ databases">
        <title>The genome sequence of Microbotryum violaceum strain p1A1 Lamole.</title>
        <authorList>
            <person name="Cuomo C."/>
            <person name="Perlin M."/>
            <person name="Young S.K."/>
            <person name="Zeng Q."/>
            <person name="Gargeya S."/>
            <person name="Alvarado L."/>
            <person name="Berlin A."/>
            <person name="Chapman S.B."/>
            <person name="Chen Z."/>
            <person name="Freedman E."/>
            <person name="Gellesch M."/>
            <person name="Goldberg J."/>
            <person name="Griggs A."/>
            <person name="Gujja S."/>
            <person name="Heilman E."/>
            <person name="Heiman D."/>
            <person name="Howarth C."/>
            <person name="Mehta T."/>
            <person name="Neiman D."/>
            <person name="Pearson M."/>
            <person name="Roberts A."/>
            <person name="Saif S."/>
            <person name="Shea T."/>
            <person name="Shenoy N."/>
            <person name="Sisk P."/>
            <person name="Stolte C."/>
            <person name="Sykes S."/>
            <person name="White J."/>
            <person name="Yandava C."/>
            <person name="Haas B."/>
            <person name="Nusbaum C."/>
            <person name="Birren B."/>
        </authorList>
    </citation>
    <scope>NUCLEOTIDE SEQUENCE [LARGE SCALE GENOMIC DNA]</scope>
    <source>
        <strain evidence="4">p1A1 Lamole</strain>
    </source>
</reference>
<dbReference type="OrthoDB" id="2537603at2759"/>
<evidence type="ECO:0000313" key="2">
    <source>
        <dbReference type="EMBL" id="KDE05980.1"/>
    </source>
</evidence>
<gene>
    <name evidence="2" type="ORF">MVLG_03665</name>
</gene>
<sequence>MHAMTPFAAATPPAFSPPPGASPAPFRPSPAVRASLPLPHAPSGGAQGGGTAATAPNRSHRAPSIMSTSRMSGLPSSFDEPVLEARKVVALLNGVEGQSGSGMLARLEQECQVVFEIYGRAYEEGYEPDPTALQNMLSTMQHLLSTLQSSAVGGYPLAAASSADSSSMTPSALATRIEQTSSTVRDLFKERMRVKEGAEIVRNVLSS</sequence>
<dbReference type="EMBL" id="AEIJ01000356">
    <property type="status" value="NOT_ANNOTATED_CDS"/>
    <property type="molecule type" value="Genomic_DNA"/>
</dbReference>
<reference evidence="3" key="4">
    <citation type="submission" date="2015-06" db="UniProtKB">
        <authorList>
            <consortium name="EnsemblFungi"/>
        </authorList>
    </citation>
    <scope>IDENTIFICATION</scope>
</reference>
<evidence type="ECO:0000256" key="1">
    <source>
        <dbReference type="SAM" id="MobiDB-lite"/>
    </source>
</evidence>
<feature type="compositionally biased region" description="Pro residues" evidence="1">
    <location>
        <begin position="14"/>
        <end position="28"/>
    </location>
</feature>
<dbReference type="EnsemblFungi" id="MVLG_03665T0">
    <property type="protein sequence ID" value="MVLG_03665T0"/>
    <property type="gene ID" value="MVLG_03665"/>
</dbReference>
<evidence type="ECO:0000313" key="3">
    <source>
        <dbReference type="EnsemblFungi" id="MVLG_03665T0"/>
    </source>
</evidence>
<protein>
    <submittedName>
        <fullName evidence="2 3">Uncharacterized protein</fullName>
    </submittedName>
</protein>
<evidence type="ECO:0000313" key="4">
    <source>
        <dbReference type="Proteomes" id="UP000017200"/>
    </source>
</evidence>
<dbReference type="HOGENOM" id="CLU_1327270_0_0_1"/>
<dbReference type="InParanoid" id="U5H8W7"/>
<feature type="compositionally biased region" description="Polar residues" evidence="1">
    <location>
        <begin position="65"/>
        <end position="75"/>
    </location>
</feature>